<protein>
    <submittedName>
        <fullName evidence="1">Uncharacterized protein</fullName>
    </submittedName>
</protein>
<sequence length="66" mass="7286">MTTRSLGFSELSEQHEWLSAATKVVLASELTEQSFVLSFMVVIDGYVLGNLGDIDIQLGGHPDIRY</sequence>
<comment type="caution">
    <text evidence="1">The sequence shown here is derived from an EMBL/GenBank/DDBJ whole genome shotgun (WGS) entry which is preliminary data.</text>
</comment>
<reference evidence="1" key="1">
    <citation type="submission" date="2021-03" db="EMBL/GenBank/DDBJ databases">
        <authorList>
            <person name="Kim M.K."/>
        </authorList>
    </citation>
    <scope>NUCLEOTIDE SEQUENCE</scope>
    <source>
        <strain evidence="1">BT186</strain>
    </source>
</reference>
<name>A0A939EUV9_9BACT</name>
<evidence type="ECO:0000313" key="2">
    <source>
        <dbReference type="Proteomes" id="UP000664144"/>
    </source>
</evidence>
<evidence type="ECO:0000313" key="1">
    <source>
        <dbReference type="EMBL" id="MBO0357662.1"/>
    </source>
</evidence>
<dbReference type="AlphaFoldDB" id="A0A939EUV9"/>
<keyword evidence="2" id="KW-1185">Reference proteome</keyword>
<dbReference type="EMBL" id="JAFLQZ010000003">
    <property type="protein sequence ID" value="MBO0357662.1"/>
    <property type="molecule type" value="Genomic_DNA"/>
</dbReference>
<organism evidence="1 2">
    <name type="scientific">Hymenobacter telluris</name>
    <dbReference type="NCBI Taxonomy" id="2816474"/>
    <lineage>
        <taxon>Bacteria</taxon>
        <taxon>Pseudomonadati</taxon>
        <taxon>Bacteroidota</taxon>
        <taxon>Cytophagia</taxon>
        <taxon>Cytophagales</taxon>
        <taxon>Hymenobacteraceae</taxon>
        <taxon>Hymenobacter</taxon>
    </lineage>
</organism>
<proteinExistence type="predicted"/>
<accession>A0A939EUV9</accession>
<dbReference type="Proteomes" id="UP000664144">
    <property type="component" value="Unassembled WGS sequence"/>
</dbReference>
<gene>
    <name evidence="1" type="ORF">J0X19_06870</name>
</gene>